<name>A0ABM9I0M2_9GAMM</name>
<dbReference type="InterPro" id="IPR019619">
    <property type="entry name" value="DUF2490"/>
</dbReference>
<gene>
    <name evidence="1" type="ORF">MSZNOR_1792</name>
</gene>
<evidence type="ECO:0000313" key="1">
    <source>
        <dbReference type="EMBL" id="CAI8811758.1"/>
    </source>
</evidence>
<keyword evidence="2" id="KW-1185">Reference proteome</keyword>
<dbReference type="RefSeq" id="WP_317963885.1">
    <property type="nucleotide sequence ID" value="NZ_OX458333.1"/>
</dbReference>
<dbReference type="EMBL" id="OX458333">
    <property type="protein sequence ID" value="CAI8811758.1"/>
    <property type="molecule type" value="Genomic_DNA"/>
</dbReference>
<proteinExistence type="predicted"/>
<evidence type="ECO:0000313" key="2">
    <source>
        <dbReference type="Proteomes" id="UP001162030"/>
    </source>
</evidence>
<organism evidence="1 2">
    <name type="scientific">Methylocaldum szegediense</name>
    <dbReference type="NCBI Taxonomy" id="73780"/>
    <lineage>
        <taxon>Bacteria</taxon>
        <taxon>Pseudomonadati</taxon>
        <taxon>Pseudomonadota</taxon>
        <taxon>Gammaproteobacteria</taxon>
        <taxon>Methylococcales</taxon>
        <taxon>Methylococcaceae</taxon>
        <taxon>Methylocaldum</taxon>
    </lineage>
</organism>
<dbReference type="Proteomes" id="UP001162030">
    <property type="component" value="Chromosome"/>
</dbReference>
<protein>
    <recommendedName>
        <fullName evidence="3">DUF2490 domain-containing protein</fullName>
    </recommendedName>
</protein>
<accession>A0ABM9I0M2</accession>
<evidence type="ECO:0008006" key="3">
    <source>
        <dbReference type="Google" id="ProtNLM"/>
    </source>
</evidence>
<dbReference type="Pfam" id="PF10677">
    <property type="entry name" value="DUF2490"/>
    <property type="match status" value="1"/>
</dbReference>
<reference evidence="1 2" key="1">
    <citation type="submission" date="2023-03" db="EMBL/GenBank/DDBJ databases">
        <authorList>
            <person name="Pearce D."/>
        </authorList>
    </citation>
    <scope>NUCLEOTIDE SEQUENCE [LARGE SCALE GENOMIC DNA]</scope>
    <source>
        <strain evidence="1">Msz</strain>
    </source>
</reference>
<sequence>MRRVHSDAPTHSGKPSRRRVPAWLFRLGLAAGMLLATGAQADSVESMAGNWSSLTLSGDFGDFSPRLQEFRWFLMNQTRLRDDNPDAWRLSEDLLRFQLGYDLNSYASVWLGYVNEWHHSLGKAAFQESRPYAALQFDFPIAGFKAQVRTRIEQRINRVTGNVGVRLRQALKLRLPLEFIDPKLSLYLGDEVFGYLNTNTFGPTGFSENRAMAGFGLKLTRRLSVDLGYLGQTIQKISGDVTLTHNVYANVSYRF</sequence>